<dbReference type="PANTHER" id="PTHR34276">
    <property type="entry name" value="MINI-RIBONUCLEASE 3"/>
    <property type="match status" value="1"/>
</dbReference>
<comment type="subunit">
    <text evidence="4">Homodimer.</text>
</comment>
<keyword evidence="4" id="KW-0690">Ribosome biogenesis</keyword>
<dbReference type="RefSeq" id="WP_290137877.1">
    <property type="nucleotide sequence ID" value="NZ_CP101620.1"/>
</dbReference>
<evidence type="ECO:0000313" key="7">
    <source>
        <dbReference type="Proteomes" id="UP001060112"/>
    </source>
</evidence>
<dbReference type="Pfam" id="PF00636">
    <property type="entry name" value="Ribonuclease_3"/>
    <property type="match status" value="1"/>
</dbReference>
<keyword evidence="1 4" id="KW-0540">Nuclease</keyword>
<proteinExistence type="inferred from homology"/>
<evidence type="ECO:0000256" key="4">
    <source>
        <dbReference type="HAMAP-Rule" id="MF_01468"/>
    </source>
</evidence>
<gene>
    <name evidence="4" type="primary">mrnC</name>
    <name evidence="6" type="ORF">NMU03_09295</name>
</gene>
<keyword evidence="4" id="KW-0698">rRNA processing</keyword>
<organism evidence="6 7">
    <name type="scientific">Allocoprobacillus halotolerans</name>
    <dbReference type="NCBI Taxonomy" id="2944914"/>
    <lineage>
        <taxon>Bacteria</taxon>
        <taxon>Bacillati</taxon>
        <taxon>Bacillota</taxon>
        <taxon>Erysipelotrichia</taxon>
        <taxon>Erysipelotrichales</taxon>
        <taxon>Erysipelotrichaceae</taxon>
        <taxon>Allocoprobacillus</taxon>
    </lineage>
</organism>
<sequence length="136" mass="15832">MRPELMNVLALAYLGDGVFEVYVREYLLVEKGIMKPDVLQREAKAFVSAKAQAAFMHEAIEKQWLSEEEIGFYKRGRNAKSRHVPKNTPLITYNQSTGFETLIGHLYLLKENDRIAEIFHLFKVFVSENEKKLRQI</sequence>
<dbReference type="PANTHER" id="PTHR34276:SF1">
    <property type="entry name" value="MINI-RIBONUCLEASE 3"/>
    <property type="match status" value="1"/>
</dbReference>
<evidence type="ECO:0000313" key="6">
    <source>
        <dbReference type="EMBL" id="UTY37912.1"/>
    </source>
</evidence>
<keyword evidence="4" id="KW-0699">rRNA-binding</keyword>
<comment type="subcellular location">
    <subcellularLocation>
        <location evidence="4">Cytoplasm</location>
    </subcellularLocation>
</comment>
<evidence type="ECO:0000256" key="1">
    <source>
        <dbReference type="ARBA" id="ARBA00022722"/>
    </source>
</evidence>
<protein>
    <recommendedName>
        <fullName evidence="4">Mini-ribonuclease 3</fullName>
        <shortName evidence="4">Mini-3</shortName>
        <shortName evidence="4">Mini-RNase 3</shortName>
        <ecNumber evidence="4">3.1.26.-</ecNumber>
    </recommendedName>
    <alternativeName>
        <fullName evidence="4">Mini-RNase III</fullName>
        <shortName evidence="4">Mini-III</shortName>
    </alternativeName>
</protein>
<keyword evidence="2 4" id="KW-0255">Endonuclease</keyword>
<dbReference type="PIRSF" id="PIRSF005520">
    <property type="entry name" value="UCP005520"/>
    <property type="match status" value="1"/>
</dbReference>
<dbReference type="HAMAP" id="MF_01468">
    <property type="entry name" value="RNase_Mini_III"/>
    <property type="match status" value="1"/>
</dbReference>
<feature type="active site" evidence="4">
    <location>
        <position position="16"/>
    </location>
</feature>
<dbReference type="InterPro" id="IPR008226">
    <property type="entry name" value="Mini3_fam"/>
</dbReference>
<keyword evidence="7" id="KW-1185">Reference proteome</keyword>
<keyword evidence="4" id="KW-0694">RNA-binding</keyword>
<comment type="similarity">
    <text evidence="4">Belongs to the MrnC RNase family.</text>
</comment>
<dbReference type="InterPro" id="IPR036389">
    <property type="entry name" value="RNase_III_sf"/>
</dbReference>
<accession>A0ABY5HZD2</accession>
<dbReference type="EC" id="3.1.26.-" evidence="4"/>
<keyword evidence="4" id="KW-0963">Cytoplasm</keyword>
<dbReference type="Proteomes" id="UP001060112">
    <property type="component" value="Chromosome"/>
</dbReference>
<dbReference type="SUPFAM" id="SSF69065">
    <property type="entry name" value="RNase III domain-like"/>
    <property type="match status" value="1"/>
</dbReference>
<keyword evidence="3 4" id="KW-0378">Hydrolase</keyword>
<feature type="domain" description="RNase III" evidence="5">
    <location>
        <begin position="10"/>
        <end position="108"/>
    </location>
</feature>
<dbReference type="InterPro" id="IPR000999">
    <property type="entry name" value="RNase_III_dom"/>
</dbReference>
<reference evidence="6" key="1">
    <citation type="submission" date="2022-07" db="EMBL/GenBank/DDBJ databases">
        <title>Faecal culturing of patients with breast cancer.</title>
        <authorList>
            <person name="Teng N.M.Y."/>
            <person name="Kiu R."/>
            <person name="Evans R."/>
            <person name="Baker D.J."/>
            <person name="Zenner C."/>
            <person name="Robinson S.D."/>
            <person name="Hall L.J."/>
        </authorList>
    </citation>
    <scope>NUCLEOTIDE SEQUENCE</scope>
    <source>
        <strain evidence="6">LH1062</strain>
    </source>
</reference>
<dbReference type="Gene3D" id="1.10.1520.10">
    <property type="entry name" value="Ribonuclease III domain"/>
    <property type="match status" value="1"/>
</dbReference>
<evidence type="ECO:0000259" key="5">
    <source>
        <dbReference type="Pfam" id="PF00636"/>
    </source>
</evidence>
<dbReference type="EMBL" id="CP101620">
    <property type="protein sequence ID" value="UTY37912.1"/>
    <property type="molecule type" value="Genomic_DNA"/>
</dbReference>
<evidence type="ECO:0000256" key="3">
    <source>
        <dbReference type="ARBA" id="ARBA00022801"/>
    </source>
</evidence>
<comment type="function">
    <text evidence="4">Involved in correct processing of both the 5' and 3' ends of 23S rRNA precursor. Processes 30S rRNA precursor transcript even in absence of ribonuclease 3 (Rnc); Rnc processes 30S rRNA into smaller rRNA precursors.</text>
</comment>
<comment type="cofactor">
    <cofactor evidence="4">
        <name>Mg(2+)</name>
        <dbReference type="ChEBI" id="CHEBI:18420"/>
    </cofactor>
</comment>
<keyword evidence="4" id="KW-0460">Magnesium</keyword>
<evidence type="ECO:0000256" key="2">
    <source>
        <dbReference type="ARBA" id="ARBA00022759"/>
    </source>
</evidence>
<name>A0ABY5HZD2_9FIRM</name>